<name>A0ABS0SH91_9HYPH</name>
<accession>A0ABS0SH91</accession>
<protein>
    <recommendedName>
        <fullName evidence="3">RNA polymerase sigma factor 70 region 4 type 2 domain-containing protein</fullName>
    </recommendedName>
</protein>
<proteinExistence type="predicted"/>
<evidence type="ECO:0000313" key="1">
    <source>
        <dbReference type="EMBL" id="MBI1621812.1"/>
    </source>
</evidence>
<dbReference type="EMBL" id="JADGMQ010000010">
    <property type="protein sequence ID" value="MBI1621812.1"/>
    <property type="molecule type" value="Genomic_DNA"/>
</dbReference>
<evidence type="ECO:0000313" key="2">
    <source>
        <dbReference type="Proteomes" id="UP000601789"/>
    </source>
</evidence>
<keyword evidence="2" id="KW-1185">Reference proteome</keyword>
<gene>
    <name evidence="1" type="ORF">IOD40_14210</name>
</gene>
<reference evidence="1 2" key="1">
    <citation type="submission" date="2020-10" db="EMBL/GenBank/DDBJ databases">
        <title>Aquamicrobium zhengzhouensis sp. nov., a exopolysaccharide producing bacterium isolated from farmland soil.</title>
        <authorList>
            <person name="Wang X."/>
        </authorList>
    </citation>
    <scope>NUCLEOTIDE SEQUENCE [LARGE SCALE GENOMIC DNA]</scope>
    <source>
        <strain evidence="2">cd-1</strain>
    </source>
</reference>
<organism evidence="1 2">
    <name type="scientific">Aquamicrobium zhengzhouense</name>
    <dbReference type="NCBI Taxonomy" id="2781738"/>
    <lineage>
        <taxon>Bacteria</taxon>
        <taxon>Pseudomonadati</taxon>
        <taxon>Pseudomonadota</taxon>
        <taxon>Alphaproteobacteria</taxon>
        <taxon>Hyphomicrobiales</taxon>
        <taxon>Phyllobacteriaceae</taxon>
        <taxon>Aquamicrobium</taxon>
    </lineage>
</organism>
<evidence type="ECO:0008006" key="3">
    <source>
        <dbReference type="Google" id="ProtNLM"/>
    </source>
</evidence>
<sequence length="72" mass="8238">MVGEDKSKLLRDLRTRARSFRKSRTNSIFQIIDRLRELDDLPRKERHAVLVHDCGFTSAEASRLLGAAATEI</sequence>
<dbReference type="Proteomes" id="UP000601789">
    <property type="component" value="Unassembled WGS sequence"/>
</dbReference>
<comment type="caution">
    <text evidence="1">The sequence shown here is derived from an EMBL/GenBank/DDBJ whole genome shotgun (WGS) entry which is preliminary data.</text>
</comment>
<dbReference type="RefSeq" id="WP_198477303.1">
    <property type="nucleotide sequence ID" value="NZ_JADGMQ010000010.1"/>
</dbReference>